<keyword evidence="1" id="KW-1133">Transmembrane helix</keyword>
<dbReference type="Proteomes" id="UP000602087">
    <property type="component" value="Unassembled WGS sequence"/>
</dbReference>
<gene>
    <name evidence="2" type="ORF">JAV76_12170</name>
</gene>
<protein>
    <submittedName>
        <fullName evidence="2">Phage holin family protein</fullName>
    </submittedName>
</protein>
<dbReference type="EMBL" id="JAEINH010000010">
    <property type="protein sequence ID" value="MBI9115772.1"/>
    <property type="molecule type" value="Genomic_DNA"/>
</dbReference>
<evidence type="ECO:0000313" key="2">
    <source>
        <dbReference type="EMBL" id="MBI9115772.1"/>
    </source>
</evidence>
<evidence type="ECO:0000256" key="1">
    <source>
        <dbReference type="SAM" id="Phobius"/>
    </source>
</evidence>
<comment type="caution">
    <text evidence="2">The sequence shown here is derived from an EMBL/GenBank/DDBJ whole genome shotgun (WGS) entry which is preliminary data.</text>
</comment>
<feature type="transmembrane region" description="Helical" evidence="1">
    <location>
        <begin position="86"/>
        <end position="107"/>
    </location>
</feature>
<dbReference type="RefSeq" id="WP_198734340.1">
    <property type="nucleotide sequence ID" value="NZ_JAEINH010000010.1"/>
</dbReference>
<name>A0A934I9X6_9MICO</name>
<keyword evidence="3" id="KW-1185">Reference proteome</keyword>
<organism evidence="2 3">
    <name type="scientific">Sanguibacter suaedae</name>
    <dbReference type="NCBI Taxonomy" id="2795737"/>
    <lineage>
        <taxon>Bacteria</taxon>
        <taxon>Bacillati</taxon>
        <taxon>Actinomycetota</taxon>
        <taxon>Actinomycetes</taxon>
        <taxon>Micrococcales</taxon>
        <taxon>Sanguibacteraceae</taxon>
        <taxon>Sanguibacter</taxon>
    </lineage>
</organism>
<sequence>MSQEDHGRVPLGTQKPSIGQLLEQMTEQVKTLVRAEIASAKAEMAAKAKNAGIGIGLFVGAAVLGLYAFGFLLHSGMVGLAHVVPLWLAALIVGIVLLAGAGALALVGKKMLSRGMPPAPTDAVQSVKADVDAVKNGATS</sequence>
<dbReference type="AlphaFoldDB" id="A0A934I9X6"/>
<feature type="transmembrane region" description="Helical" evidence="1">
    <location>
        <begin position="51"/>
        <end position="74"/>
    </location>
</feature>
<keyword evidence="1" id="KW-0812">Transmembrane</keyword>
<dbReference type="InterPro" id="IPR009937">
    <property type="entry name" value="Phage_holin_3_6"/>
</dbReference>
<reference evidence="2" key="1">
    <citation type="submission" date="2020-12" db="EMBL/GenBank/DDBJ databases">
        <title>Sanguibacter suaedae sp. nov., isolated from Suaeda aralocaspica.</title>
        <authorList>
            <person name="Ma Q."/>
        </authorList>
    </citation>
    <scope>NUCLEOTIDE SEQUENCE</scope>
    <source>
        <strain evidence="2">YZGR15</strain>
    </source>
</reference>
<dbReference type="Pfam" id="PF07332">
    <property type="entry name" value="Phage_holin_3_6"/>
    <property type="match status" value="1"/>
</dbReference>
<keyword evidence="1" id="KW-0472">Membrane</keyword>
<accession>A0A934I9X6</accession>
<evidence type="ECO:0000313" key="3">
    <source>
        <dbReference type="Proteomes" id="UP000602087"/>
    </source>
</evidence>
<proteinExistence type="predicted"/>